<keyword evidence="11 14" id="KW-0119">Carbohydrate metabolism</keyword>
<gene>
    <name evidence="18" type="primary">AMY2A</name>
    <name evidence="18" type="ORF">BLAG_LOCUS19534</name>
</gene>
<dbReference type="SMART" id="SM00632">
    <property type="entry name" value="Aamy_C"/>
    <property type="match status" value="1"/>
</dbReference>
<comment type="catalytic activity">
    <reaction evidence="1 14">
        <text>Endohydrolysis of (1-&gt;4)-alpha-D-glucosidic linkages in polysaccharides containing three or more (1-&gt;4)-alpha-linked D-glucose units.</text>
        <dbReference type="EC" id="3.2.1.1"/>
    </reaction>
</comment>
<dbReference type="GO" id="GO:0005975">
    <property type="term" value="P:carbohydrate metabolic process"/>
    <property type="evidence" value="ECO:0007669"/>
    <property type="project" value="InterPro"/>
</dbReference>
<keyword evidence="10" id="KW-0868">Chloride</keyword>
<protein>
    <recommendedName>
        <fullName evidence="5 14">Alpha-amylase</fullName>
        <ecNumber evidence="5 14">3.2.1.1</ecNumber>
    </recommendedName>
</protein>
<evidence type="ECO:0000256" key="13">
    <source>
        <dbReference type="RuleBase" id="RU003615"/>
    </source>
</evidence>
<evidence type="ECO:0000256" key="11">
    <source>
        <dbReference type="ARBA" id="ARBA00023277"/>
    </source>
</evidence>
<dbReference type="InterPro" id="IPR031319">
    <property type="entry name" value="A-amylase_C"/>
</dbReference>
<evidence type="ECO:0000256" key="14">
    <source>
        <dbReference type="RuleBase" id="RU361134"/>
    </source>
</evidence>
<feature type="signal peptide" evidence="15">
    <location>
        <begin position="1"/>
        <end position="18"/>
    </location>
</feature>
<evidence type="ECO:0000259" key="17">
    <source>
        <dbReference type="SMART" id="SM00642"/>
    </source>
</evidence>
<dbReference type="Pfam" id="PF00128">
    <property type="entry name" value="Alpha-amylase"/>
    <property type="match status" value="1"/>
</dbReference>
<organism evidence="18 19">
    <name type="scientific">Branchiostoma lanceolatum</name>
    <name type="common">Common lancelet</name>
    <name type="synonym">Amphioxus lanceolatum</name>
    <dbReference type="NCBI Taxonomy" id="7740"/>
    <lineage>
        <taxon>Eukaryota</taxon>
        <taxon>Metazoa</taxon>
        <taxon>Chordata</taxon>
        <taxon>Cephalochordata</taxon>
        <taxon>Leptocardii</taxon>
        <taxon>Amphioxiformes</taxon>
        <taxon>Branchiostomatidae</taxon>
        <taxon>Branchiostoma</taxon>
    </lineage>
</organism>
<dbReference type="Proteomes" id="UP000838412">
    <property type="component" value="Chromosome 5"/>
</dbReference>
<dbReference type="Gene3D" id="2.60.40.1180">
    <property type="entry name" value="Golgi alpha-mannosidase II"/>
    <property type="match status" value="1"/>
</dbReference>
<dbReference type="GO" id="GO:0046872">
    <property type="term" value="F:metal ion binding"/>
    <property type="evidence" value="ECO:0007669"/>
    <property type="project" value="UniProtKB-KW"/>
</dbReference>
<dbReference type="PRINTS" id="PR00110">
    <property type="entry name" value="ALPHAAMYLASE"/>
</dbReference>
<evidence type="ECO:0000259" key="16">
    <source>
        <dbReference type="SMART" id="SM00632"/>
    </source>
</evidence>
<reference evidence="18" key="1">
    <citation type="submission" date="2022-01" db="EMBL/GenBank/DDBJ databases">
        <authorList>
            <person name="Braso-Vives M."/>
        </authorList>
    </citation>
    <scope>NUCLEOTIDE SEQUENCE</scope>
</reference>
<evidence type="ECO:0000256" key="7">
    <source>
        <dbReference type="ARBA" id="ARBA00022801"/>
    </source>
</evidence>
<dbReference type="EMBL" id="OV696690">
    <property type="protein sequence ID" value="CAH1265597.1"/>
    <property type="molecule type" value="Genomic_DNA"/>
</dbReference>
<dbReference type="InterPro" id="IPR017853">
    <property type="entry name" value="GH"/>
</dbReference>
<feature type="chain" id="PRO_5035439270" description="Alpha-amylase" evidence="15">
    <location>
        <begin position="19"/>
        <end position="499"/>
    </location>
</feature>
<dbReference type="InterPro" id="IPR006048">
    <property type="entry name" value="A-amylase/branching_C"/>
</dbReference>
<comment type="similarity">
    <text evidence="4 13">Belongs to the glycosyl hydrolase 13 family.</text>
</comment>
<keyword evidence="12 14" id="KW-0326">Glycosidase</keyword>
<keyword evidence="6" id="KW-0479">Metal-binding</keyword>
<evidence type="ECO:0000313" key="18">
    <source>
        <dbReference type="EMBL" id="CAH1265597.1"/>
    </source>
</evidence>
<evidence type="ECO:0000256" key="6">
    <source>
        <dbReference type="ARBA" id="ARBA00022723"/>
    </source>
</evidence>
<evidence type="ECO:0000256" key="8">
    <source>
        <dbReference type="ARBA" id="ARBA00022837"/>
    </source>
</evidence>
<dbReference type="SUPFAM" id="SSF51011">
    <property type="entry name" value="Glycosyl hydrolase domain"/>
    <property type="match status" value="1"/>
</dbReference>
<keyword evidence="8" id="KW-0106">Calcium</keyword>
<dbReference type="FunFam" id="2.60.40.1180:FF:000020">
    <property type="entry name" value="Pancreatic alpha-amylase"/>
    <property type="match status" value="1"/>
</dbReference>
<dbReference type="OrthoDB" id="550577at2759"/>
<evidence type="ECO:0000256" key="12">
    <source>
        <dbReference type="ARBA" id="ARBA00023295"/>
    </source>
</evidence>
<dbReference type="PANTHER" id="PTHR43447">
    <property type="entry name" value="ALPHA-AMYLASE"/>
    <property type="match status" value="1"/>
</dbReference>
<dbReference type="InterPro" id="IPR006047">
    <property type="entry name" value="GH13_cat_dom"/>
</dbReference>
<evidence type="ECO:0000256" key="9">
    <source>
        <dbReference type="ARBA" id="ARBA00023157"/>
    </source>
</evidence>
<sequence>MIAMKLTIVLSLFLGALAQWDPNNVSGRHTAVHLFEWKWPDIAAECERFLGPYGFGAVQISPASEHRVAWGRPWWERYQPVSYQLQTRSGNEAEFRDMVKRCNNAGVRTYVDAVINHMAAGSGSGTAGSSYNGEDFPGIYSAHDFNDGNCNSGSGNIENYQDVSQVRNCKLVGLPDLNLGSEYVRGKIAGYMNKLIDAGVAGFRVDACKHMWPGDLDAIFGRLHDLPTSDFAANTRPFIVQEVIDVGGGEPITSGQYQHLGRVTEFKYSKFIGEVFRKWNNQKLSYFSNWGEGWGMLPSGSSLVFVDNHDNQRGHGAGGASIITFRDAKLYKMANALMLAHPYGYPRLMSSFYFDSHATDQGPPNSNGNTNGVTINNDGTCGGGWMCEHRWRQIKNMAQFRNVCHGQSLQNWWSNGNNQIAFSRGNKGFIVINNDDWNMNEWLQTGMPAGSYCDVISGEKHGSHCSGTTITVGGDGRAHFHISNHADDGVIAIHQDSKL</sequence>
<dbReference type="Pfam" id="PF02806">
    <property type="entry name" value="Alpha-amylase_C"/>
    <property type="match status" value="1"/>
</dbReference>
<name>A0A8J9ZXW9_BRALA</name>
<dbReference type="InterPro" id="IPR013780">
    <property type="entry name" value="Glyco_hydro_b"/>
</dbReference>
<dbReference type="CDD" id="cd11317">
    <property type="entry name" value="AmyAc_bac_euk_AmyA"/>
    <property type="match status" value="1"/>
</dbReference>
<evidence type="ECO:0000256" key="2">
    <source>
        <dbReference type="ARBA" id="ARBA00001913"/>
    </source>
</evidence>
<evidence type="ECO:0000256" key="4">
    <source>
        <dbReference type="ARBA" id="ARBA00008061"/>
    </source>
</evidence>
<comment type="cofactor">
    <cofactor evidence="2">
        <name>Ca(2+)</name>
        <dbReference type="ChEBI" id="CHEBI:29108"/>
    </cofactor>
</comment>
<evidence type="ECO:0000256" key="5">
    <source>
        <dbReference type="ARBA" id="ARBA00012595"/>
    </source>
</evidence>
<dbReference type="SMART" id="SM00642">
    <property type="entry name" value="Aamy"/>
    <property type="match status" value="1"/>
</dbReference>
<dbReference type="Gene3D" id="3.20.20.80">
    <property type="entry name" value="Glycosidases"/>
    <property type="match status" value="1"/>
</dbReference>
<accession>A0A8J9ZXW9</accession>
<feature type="domain" description="Alpha-amylase C-terminal" evidence="16">
    <location>
        <begin position="410"/>
        <end position="498"/>
    </location>
</feature>
<keyword evidence="15" id="KW-0732">Signal</keyword>
<evidence type="ECO:0000256" key="10">
    <source>
        <dbReference type="ARBA" id="ARBA00023214"/>
    </source>
</evidence>
<keyword evidence="19" id="KW-1185">Reference proteome</keyword>
<evidence type="ECO:0000256" key="1">
    <source>
        <dbReference type="ARBA" id="ARBA00000548"/>
    </source>
</evidence>
<dbReference type="AlphaFoldDB" id="A0A8J9ZXW9"/>
<proteinExistence type="inferred from homology"/>
<dbReference type="EC" id="3.2.1.1" evidence="5 14"/>
<dbReference type="SUPFAM" id="SSF51445">
    <property type="entry name" value="(Trans)glycosidases"/>
    <property type="match status" value="1"/>
</dbReference>
<evidence type="ECO:0000256" key="15">
    <source>
        <dbReference type="SAM" id="SignalP"/>
    </source>
</evidence>
<dbReference type="GO" id="GO:0004556">
    <property type="term" value="F:alpha-amylase activity"/>
    <property type="evidence" value="ECO:0007669"/>
    <property type="project" value="UniProtKB-UniRule"/>
</dbReference>
<keyword evidence="7 14" id="KW-0378">Hydrolase</keyword>
<keyword evidence="9" id="KW-1015">Disulfide bond</keyword>
<evidence type="ECO:0000256" key="3">
    <source>
        <dbReference type="ARBA" id="ARBA00001923"/>
    </source>
</evidence>
<evidence type="ECO:0000313" key="19">
    <source>
        <dbReference type="Proteomes" id="UP000838412"/>
    </source>
</evidence>
<comment type="cofactor">
    <cofactor evidence="3">
        <name>chloride</name>
        <dbReference type="ChEBI" id="CHEBI:17996"/>
    </cofactor>
</comment>
<dbReference type="FunFam" id="3.20.20.80:FF:000056">
    <property type="entry name" value="Pancreatic alpha-amylase"/>
    <property type="match status" value="1"/>
</dbReference>
<feature type="domain" description="Glycosyl hydrolase family 13 catalytic" evidence="17">
    <location>
        <begin position="29"/>
        <end position="401"/>
    </location>
</feature>
<dbReference type="InterPro" id="IPR006046">
    <property type="entry name" value="Alpha_amylase"/>
</dbReference>